<feature type="domain" description="B box-type" evidence="6">
    <location>
        <begin position="97"/>
        <end position="147"/>
    </location>
</feature>
<dbReference type="SMART" id="SM00336">
    <property type="entry name" value="BBOX"/>
    <property type="match status" value="2"/>
</dbReference>
<dbReference type="PROSITE" id="PS00518">
    <property type="entry name" value="ZF_RING_1"/>
    <property type="match status" value="1"/>
</dbReference>
<dbReference type="InterPro" id="IPR018957">
    <property type="entry name" value="Znf_C3HC4_RING-type"/>
</dbReference>
<dbReference type="PANTHER" id="PTHR25462">
    <property type="entry name" value="BONUS, ISOFORM C-RELATED"/>
    <property type="match status" value="1"/>
</dbReference>
<dbReference type="InterPro" id="IPR047153">
    <property type="entry name" value="TRIM45/56/19-like"/>
</dbReference>
<proteinExistence type="predicted"/>
<evidence type="ECO:0000313" key="8">
    <source>
        <dbReference type="Proteomes" id="UP000828390"/>
    </source>
</evidence>
<dbReference type="CDD" id="cd19757">
    <property type="entry name" value="Bbox1"/>
    <property type="match status" value="1"/>
</dbReference>
<keyword evidence="3" id="KW-0862">Zinc</keyword>
<dbReference type="InterPro" id="IPR000315">
    <property type="entry name" value="Znf_B-box"/>
</dbReference>
<dbReference type="Gene3D" id="2.120.10.30">
    <property type="entry name" value="TolB, C-terminal domain"/>
    <property type="match status" value="1"/>
</dbReference>
<keyword evidence="2 4" id="KW-0863">Zinc-finger</keyword>
<reference evidence="7" key="1">
    <citation type="journal article" date="2019" name="bioRxiv">
        <title>The Genome of the Zebra Mussel, Dreissena polymorpha: A Resource for Invasive Species Research.</title>
        <authorList>
            <person name="McCartney M.A."/>
            <person name="Auch B."/>
            <person name="Kono T."/>
            <person name="Mallez S."/>
            <person name="Zhang Y."/>
            <person name="Obille A."/>
            <person name="Becker A."/>
            <person name="Abrahante J.E."/>
            <person name="Garbe J."/>
            <person name="Badalamenti J.P."/>
            <person name="Herman A."/>
            <person name="Mangelson H."/>
            <person name="Liachko I."/>
            <person name="Sullivan S."/>
            <person name="Sone E.D."/>
            <person name="Koren S."/>
            <person name="Silverstein K.A.T."/>
            <person name="Beckman K.B."/>
            <person name="Gohl D.M."/>
        </authorList>
    </citation>
    <scope>NUCLEOTIDE SEQUENCE</scope>
    <source>
        <strain evidence="7">Duluth1</strain>
        <tissue evidence="7">Whole animal</tissue>
    </source>
</reference>
<evidence type="ECO:0000259" key="6">
    <source>
        <dbReference type="PROSITE" id="PS50119"/>
    </source>
</evidence>
<dbReference type="SUPFAM" id="SSF57845">
    <property type="entry name" value="B-box zinc-binding domain"/>
    <property type="match status" value="1"/>
</dbReference>
<accession>A0A9D4BIR9</accession>
<dbReference type="InterPro" id="IPR011042">
    <property type="entry name" value="6-blade_b-propeller_TolB-like"/>
</dbReference>
<keyword evidence="8" id="KW-1185">Reference proteome</keyword>
<dbReference type="SUPFAM" id="SSF50969">
    <property type="entry name" value="YVTN repeat-like/Quinoprotein amine dehydrogenase"/>
    <property type="match status" value="1"/>
</dbReference>
<evidence type="ECO:0000313" key="7">
    <source>
        <dbReference type="EMBL" id="KAH3696294.1"/>
    </source>
</evidence>
<dbReference type="Pfam" id="PF00643">
    <property type="entry name" value="zf-B_box"/>
    <property type="match status" value="1"/>
</dbReference>
<dbReference type="Gene3D" id="3.30.160.60">
    <property type="entry name" value="Classic Zinc Finger"/>
    <property type="match status" value="1"/>
</dbReference>
<dbReference type="SMART" id="SM00184">
    <property type="entry name" value="RING"/>
    <property type="match status" value="1"/>
</dbReference>
<gene>
    <name evidence="7" type="ORF">DPMN_083759</name>
</gene>
<dbReference type="Proteomes" id="UP000828390">
    <property type="component" value="Unassembled WGS sequence"/>
</dbReference>
<organism evidence="7 8">
    <name type="scientific">Dreissena polymorpha</name>
    <name type="common">Zebra mussel</name>
    <name type="synonym">Mytilus polymorpha</name>
    <dbReference type="NCBI Taxonomy" id="45954"/>
    <lineage>
        <taxon>Eukaryota</taxon>
        <taxon>Metazoa</taxon>
        <taxon>Spiralia</taxon>
        <taxon>Lophotrochozoa</taxon>
        <taxon>Mollusca</taxon>
        <taxon>Bivalvia</taxon>
        <taxon>Autobranchia</taxon>
        <taxon>Heteroconchia</taxon>
        <taxon>Euheterodonta</taxon>
        <taxon>Imparidentia</taxon>
        <taxon>Neoheterodontei</taxon>
        <taxon>Myida</taxon>
        <taxon>Dreissenoidea</taxon>
        <taxon>Dreissenidae</taxon>
        <taxon>Dreissena</taxon>
    </lineage>
</organism>
<evidence type="ECO:0000256" key="2">
    <source>
        <dbReference type="ARBA" id="ARBA00022771"/>
    </source>
</evidence>
<keyword evidence="1" id="KW-0479">Metal-binding</keyword>
<name>A0A9D4BIR9_DREPO</name>
<dbReference type="OrthoDB" id="10066958at2759"/>
<dbReference type="CDD" id="cd19756">
    <property type="entry name" value="Bbox2"/>
    <property type="match status" value="1"/>
</dbReference>
<evidence type="ECO:0000256" key="1">
    <source>
        <dbReference type="ARBA" id="ARBA00022723"/>
    </source>
</evidence>
<dbReference type="GO" id="GO:0008270">
    <property type="term" value="F:zinc ion binding"/>
    <property type="evidence" value="ECO:0007669"/>
    <property type="project" value="UniProtKB-KW"/>
</dbReference>
<evidence type="ECO:0000256" key="4">
    <source>
        <dbReference type="PROSITE-ProRule" id="PRU00024"/>
    </source>
</evidence>
<comment type="caution">
    <text evidence="7">The sequence shown here is derived from an EMBL/GenBank/DDBJ whole genome shotgun (WGS) entry which is preliminary data.</text>
</comment>
<dbReference type="EMBL" id="JAIWYP010000016">
    <property type="protein sequence ID" value="KAH3696294.1"/>
    <property type="molecule type" value="Genomic_DNA"/>
</dbReference>
<dbReference type="InterPro" id="IPR013083">
    <property type="entry name" value="Znf_RING/FYVE/PHD"/>
</dbReference>
<dbReference type="Pfam" id="PF00097">
    <property type="entry name" value="zf-C3HC4"/>
    <property type="match status" value="1"/>
</dbReference>
<dbReference type="PANTHER" id="PTHR25462:SF296">
    <property type="entry name" value="MEIOTIC P26, ISOFORM F"/>
    <property type="match status" value="1"/>
</dbReference>
<sequence>MASATFENPNSDNVDCSICTERFSNPCLLNCNHIFCETCIHTWIERLSEDDLSSLSGIECPLCRAITQPPNTQLPWRLWASSLPRASVTDLQDRTFPKMPRCDPCKRSSEVALATVSCVECNEYLCLECEKSHKKLKPTSGHKVYTINTEYDIEDCKKLHEYHKLLMCEKHDEREIEFWCEDDGEVFCATCAIVAHRSCSRVLEISNITEIETQSISVSKWRMEVLKTNLNDSVTVYRKYKKAIDKDIDTIQKQVKERKEILLKTIETEISQLLSSSSNRAAEYSGSVERNLSVLEGKIKQLERSITLTEKCSDMEQGEKRKFIVSSRLERLVKDYDRDIEEICNDTKSELSRVRLTVVNSEHDPKCFIGMLEEYTPTRHKDMLVPAFGMDGCAKKMFKVGSFFSSCDFFTDSVSIFSDKKNKRLVKYNNTSRKVVIEMKTKTEPWTVLVLKKMVVVSFPTNKKISVFNENLNLMKSISTTKCCYSFDDLNENNLLVCEETSGLFVVFVTYDLASGETKSKIDTDGDGNKLLTNSHICVENNILYRLTEQKKVIALNLNDKAEVFKYENKELDWPTGIDIDVEGNIYVCGLRSKNIHMLDNDGELIRILDLAQYGFSPTFIKFSRNNEDLILLGDETNPGPFFFKLK</sequence>
<feature type="domain" description="RING-type" evidence="5">
    <location>
        <begin position="16"/>
        <end position="64"/>
    </location>
</feature>
<dbReference type="AlphaFoldDB" id="A0A9D4BIR9"/>
<evidence type="ECO:0000256" key="3">
    <source>
        <dbReference type="ARBA" id="ARBA00022833"/>
    </source>
</evidence>
<dbReference type="InterPro" id="IPR001841">
    <property type="entry name" value="Znf_RING"/>
</dbReference>
<dbReference type="InterPro" id="IPR011044">
    <property type="entry name" value="Quino_amine_DH_bsu"/>
</dbReference>
<dbReference type="SUPFAM" id="SSF57850">
    <property type="entry name" value="RING/U-box"/>
    <property type="match status" value="1"/>
</dbReference>
<protein>
    <recommendedName>
        <fullName evidence="9">RING-type E3 ubiquitin transferase</fullName>
    </recommendedName>
</protein>
<evidence type="ECO:0000259" key="5">
    <source>
        <dbReference type="PROSITE" id="PS50089"/>
    </source>
</evidence>
<dbReference type="InterPro" id="IPR017907">
    <property type="entry name" value="Znf_RING_CS"/>
</dbReference>
<evidence type="ECO:0008006" key="9">
    <source>
        <dbReference type="Google" id="ProtNLM"/>
    </source>
</evidence>
<dbReference type="PROSITE" id="PS50089">
    <property type="entry name" value="ZF_RING_2"/>
    <property type="match status" value="1"/>
</dbReference>
<feature type="domain" description="B box-type" evidence="6">
    <location>
        <begin position="163"/>
        <end position="205"/>
    </location>
</feature>
<reference evidence="7" key="2">
    <citation type="submission" date="2020-11" db="EMBL/GenBank/DDBJ databases">
        <authorList>
            <person name="McCartney M.A."/>
            <person name="Auch B."/>
            <person name="Kono T."/>
            <person name="Mallez S."/>
            <person name="Becker A."/>
            <person name="Gohl D.M."/>
            <person name="Silverstein K.A.T."/>
            <person name="Koren S."/>
            <person name="Bechman K.B."/>
            <person name="Herman A."/>
            <person name="Abrahante J.E."/>
            <person name="Garbe J."/>
        </authorList>
    </citation>
    <scope>NUCLEOTIDE SEQUENCE</scope>
    <source>
        <strain evidence="7">Duluth1</strain>
        <tissue evidence="7">Whole animal</tissue>
    </source>
</reference>
<dbReference type="PROSITE" id="PS50119">
    <property type="entry name" value="ZF_BBOX"/>
    <property type="match status" value="2"/>
</dbReference>
<dbReference type="Gene3D" id="3.30.40.10">
    <property type="entry name" value="Zinc/RING finger domain, C3HC4 (zinc finger)"/>
    <property type="match status" value="1"/>
</dbReference>